<protein>
    <submittedName>
        <fullName evidence="2">Uncharacterized protein</fullName>
    </submittedName>
</protein>
<proteinExistence type="predicted"/>
<comment type="caution">
    <text evidence="2">The sequence shown here is derived from an EMBL/GenBank/DDBJ whole genome shotgun (WGS) entry which is preliminary data.</text>
</comment>
<evidence type="ECO:0000313" key="3">
    <source>
        <dbReference type="Proteomes" id="UP000295293"/>
    </source>
</evidence>
<feature type="region of interest" description="Disordered" evidence="1">
    <location>
        <begin position="23"/>
        <end position="79"/>
    </location>
</feature>
<reference evidence="2 3" key="1">
    <citation type="submission" date="2019-03" db="EMBL/GenBank/DDBJ databases">
        <title>Genomic Encyclopedia of Type Strains, Phase IV (KMG-IV): sequencing the most valuable type-strain genomes for metagenomic binning, comparative biology and taxonomic classification.</title>
        <authorList>
            <person name="Goeker M."/>
        </authorList>
    </citation>
    <scope>NUCLEOTIDE SEQUENCE [LARGE SCALE GENOMIC DNA]</scope>
    <source>
        <strain evidence="2 3">DSM 21667</strain>
    </source>
</reference>
<sequence>MFPLEFTAALVAAIAVAGTAIRNQIRHRRNRPQGVAGHRRKPAAQPADGCAQRQSPRRPLHPKPPPLRKGGTEFLGETR</sequence>
<evidence type="ECO:0000256" key="1">
    <source>
        <dbReference type="SAM" id="MobiDB-lite"/>
    </source>
</evidence>
<gene>
    <name evidence="2" type="ORF">DFR29_104268</name>
</gene>
<accession>A0A4R6Z2K0</accession>
<dbReference type="EMBL" id="SNZH01000004">
    <property type="protein sequence ID" value="TDR45838.1"/>
    <property type="molecule type" value="Genomic_DNA"/>
</dbReference>
<keyword evidence="3" id="KW-1185">Reference proteome</keyword>
<dbReference type="Proteomes" id="UP000295293">
    <property type="component" value="Unassembled WGS sequence"/>
</dbReference>
<feature type="compositionally biased region" description="Basic residues" evidence="1">
    <location>
        <begin position="24"/>
        <end position="42"/>
    </location>
</feature>
<dbReference type="AlphaFoldDB" id="A0A4R6Z2K0"/>
<name>A0A4R6Z2K0_9GAMM</name>
<organism evidence="2 3">
    <name type="scientific">Tahibacter aquaticus</name>
    <dbReference type="NCBI Taxonomy" id="520092"/>
    <lineage>
        <taxon>Bacteria</taxon>
        <taxon>Pseudomonadati</taxon>
        <taxon>Pseudomonadota</taxon>
        <taxon>Gammaproteobacteria</taxon>
        <taxon>Lysobacterales</taxon>
        <taxon>Rhodanobacteraceae</taxon>
        <taxon>Tahibacter</taxon>
    </lineage>
</organism>
<evidence type="ECO:0000313" key="2">
    <source>
        <dbReference type="EMBL" id="TDR45838.1"/>
    </source>
</evidence>